<dbReference type="OMA" id="ANYHVKK"/>
<evidence type="ECO:0000313" key="9">
    <source>
        <dbReference type="EnsemblMetazoa" id="HelroP190644"/>
    </source>
</evidence>
<evidence type="ECO:0000256" key="1">
    <source>
        <dbReference type="ARBA" id="ARBA00004123"/>
    </source>
</evidence>
<keyword evidence="10" id="KW-1185">Reference proteome</keyword>
<dbReference type="Pfam" id="PF01119">
    <property type="entry name" value="DNA_mis_repair"/>
    <property type="match status" value="1"/>
</dbReference>
<dbReference type="NCBIfam" id="TIGR00585">
    <property type="entry name" value="mutl"/>
    <property type="match status" value="1"/>
</dbReference>
<dbReference type="Gene3D" id="3.30.230.10">
    <property type="match status" value="1"/>
</dbReference>
<dbReference type="SUPFAM" id="SSF54211">
    <property type="entry name" value="Ribosomal protein S5 domain 2-like"/>
    <property type="match status" value="1"/>
</dbReference>
<accession>T1FS59</accession>
<dbReference type="CTD" id="20211656"/>
<evidence type="ECO:0000313" key="8">
    <source>
        <dbReference type="EMBL" id="ESO08857.1"/>
    </source>
</evidence>
<dbReference type="GO" id="GO:0006298">
    <property type="term" value="P:mismatch repair"/>
    <property type="evidence" value="ECO:0000318"/>
    <property type="project" value="GO_Central"/>
</dbReference>
<feature type="region of interest" description="Disordered" evidence="6">
    <location>
        <begin position="353"/>
        <end position="381"/>
    </location>
</feature>
<dbReference type="AlphaFoldDB" id="T1FS59"/>
<dbReference type="Proteomes" id="UP000015101">
    <property type="component" value="Unassembled WGS sequence"/>
</dbReference>
<dbReference type="STRING" id="6412.T1FS59"/>
<organism evidence="9 10">
    <name type="scientific">Helobdella robusta</name>
    <name type="common">Californian leech</name>
    <dbReference type="NCBI Taxonomy" id="6412"/>
    <lineage>
        <taxon>Eukaryota</taxon>
        <taxon>Metazoa</taxon>
        <taxon>Spiralia</taxon>
        <taxon>Lophotrochozoa</taxon>
        <taxon>Annelida</taxon>
        <taxon>Clitellata</taxon>
        <taxon>Hirudinea</taxon>
        <taxon>Rhynchobdellida</taxon>
        <taxon>Glossiphoniidae</taxon>
        <taxon>Helobdella</taxon>
    </lineage>
</organism>
<feature type="region of interest" description="Disordered" evidence="6">
    <location>
        <begin position="679"/>
        <end position="711"/>
    </location>
</feature>
<comment type="similarity">
    <text evidence="2">Belongs to the DNA mismatch repair MutL/HexB family.</text>
</comment>
<dbReference type="InterPro" id="IPR036890">
    <property type="entry name" value="HATPase_C_sf"/>
</dbReference>
<evidence type="ECO:0000256" key="6">
    <source>
        <dbReference type="SAM" id="MobiDB-lite"/>
    </source>
</evidence>
<dbReference type="FunFam" id="3.30.230.10:FF:000014">
    <property type="entry name" value="DNA mismatch repair protein Mlh1"/>
    <property type="match status" value="1"/>
</dbReference>
<dbReference type="GeneID" id="20211656"/>
<dbReference type="InterPro" id="IPR038973">
    <property type="entry name" value="MutL/Mlh/Pms-like"/>
</dbReference>
<dbReference type="InterPro" id="IPR032189">
    <property type="entry name" value="Mlh1_C"/>
</dbReference>
<gene>
    <name evidence="9" type="primary">20211656</name>
    <name evidence="8" type="ORF">HELRODRAFT_190644</name>
</gene>
<feature type="region of interest" description="Disordered" evidence="6">
    <location>
        <begin position="457"/>
        <end position="480"/>
    </location>
</feature>
<protein>
    <recommendedName>
        <fullName evidence="7">DNA mismatch repair protein S5 domain-containing protein</fullName>
    </recommendedName>
</protein>
<feature type="region of interest" description="Disordered" evidence="6">
    <location>
        <begin position="414"/>
        <end position="442"/>
    </location>
</feature>
<dbReference type="SUPFAM" id="SSF55874">
    <property type="entry name" value="ATPase domain of HSP90 chaperone/DNA topoisomerase II/histidine kinase"/>
    <property type="match status" value="1"/>
</dbReference>
<dbReference type="GO" id="GO:0140664">
    <property type="term" value="F:ATP-dependent DNA damage sensor activity"/>
    <property type="evidence" value="ECO:0007669"/>
    <property type="project" value="InterPro"/>
</dbReference>
<dbReference type="EnsemblMetazoa" id="HelroT190644">
    <property type="protein sequence ID" value="HelroP190644"/>
    <property type="gene ID" value="HelroG190644"/>
</dbReference>
<reference evidence="10" key="1">
    <citation type="submission" date="2012-12" db="EMBL/GenBank/DDBJ databases">
        <authorList>
            <person name="Hellsten U."/>
            <person name="Grimwood J."/>
            <person name="Chapman J.A."/>
            <person name="Shapiro H."/>
            <person name="Aerts A."/>
            <person name="Otillar R.P."/>
            <person name="Terry A.Y."/>
            <person name="Boore J.L."/>
            <person name="Simakov O."/>
            <person name="Marletaz F."/>
            <person name="Cho S.-J."/>
            <person name="Edsinger-Gonzales E."/>
            <person name="Havlak P."/>
            <person name="Kuo D.-H."/>
            <person name="Larsson T."/>
            <person name="Lv J."/>
            <person name="Arendt D."/>
            <person name="Savage R."/>
            <person name="Osoegawa K."/>
            <person name="de Jong P."/>
            <person name="Lindberg D.R."/>
            <person name="Seaver E.C."/>
            <person name="Weisblat D.A."/>
            <person name="Putnam N.H."/>
            <person name="Grigoriev I.V."/>
            <person name="Rokhsar D.S."/>
        </authorList>
    </citation>
    <scope>NUCLEOTIDE SEQUENCE</scope>
</reference>
<feature type="compositionally biased region" description="Polar residues" evidence="6">
    <location>
        <begin position="691"/>
        <end position="700"/>
    </location>
</feature>
<evidence type="ECO:0000256" key="4">
    <source>
        <dbReference type="ARBA" id="ARBA00023204"/>
    </source>
</evidence>
<evidence type="ECO:0000313" key="10">
    <source>
        <dbReference type="Proteomes" id="UP000015101"/>
    </source>
</evidence>
<reference evidence="8 10" key="2">
    <citation type="journal article" date="2013" name="Nature">
        <title>Insights into bilaterian evolution from three spiralian genomes.</title>
        <authorList>
            <person name="Simakov O."/>
            <person name="Marletaz F."/>
            <person name="Cho S.J."/>
            <person name="Edsinger-Gonzales E."/>
            <person name="Havlak P."/>
            <person name="Hellsten U."/>
            <person name="Kuo D.H."/>
            <person name="Larsson T."/>
            <person name="Lv J."/>
            <person name="Arendt D."/>
            <person name="Savage R."/>
            <person name="Osoegawa K."/>
            <person name="de Jong P."/>
            <person name="Grimwood J."/>
            <person name="Chapman J.A."/>
            <person name="Shapiro H."/>
            <person name="Aerts A."/>
            <person name="Otillar R.P."/>
            <person name="Terry A.Y."/>
            <person name="Boore J.L."/>
            <person name="Grigoriev I.V."/>
            <person name="Lindberg D.R."/>
            <person name="Seaver E.C."/>
            <person name="Weisblat D.A."/>
            <person name="Putnam N.H."/>
            <person name="Rokhsar D.S."/>
        </authorList>
    </citation>
    <scope>NUCLEOTIDE SEQUENCE</scope>
</reference>
<comment type="subcellular location">
    <subcellularLocation>
        <location evidence="1">Nucleus</location>
    </subcellularLocation>
</comment>
<dbReference type="Pfam" id="PF16413">
    <property type="entry name" value="Mlh1_C"/>
    <property type="match status" value="1"/>
</dbReference>
<dbReference type="InterPro" id="IPR002099">
    <property type="entry name" value="MutL/Mlh/PMS"/>
</dbReference>
<dbReference type="GO" id="GO:0016887">
    <property type="term" value="F:ATP hydrolysis activity"/>
    <property type="evidence" value="ECO:0000318"/>
    <property type="project" value="GO_Central"/>
</dbReference>
<proteinExistence type="inferred from homology"/>
<evidence type="ECO:0000256" key="3">
    <source>
        <dbReference type="ARBA" id="ARBA00022763"/>
    </source>
</evidence>
<dbReference type="FunFam" id="3.30.565.10:FF:000109">
    <property type="entry name" value="Related to MLH1-DNA mismatch repair protein"/>
    <property type="match status" value="1"/>
</dbReference>
<dbReference type="InterPro" id="IPR014721">
    <property type="entry name" value="Ribsml_uS5_D2-typ_fold_subgr"/>
</dbReference>
<keyword evidence="3" id="KW-0227">DNA damage</keyword>
<feature type="compositionally biased region" description="Low complexity" evidence="6">
    <location>
        <begin position="461"/>
        <end position="478"/>
    </location>
</feature>
<dbReference type="SMART" id="SM01340">
    <property type="entry name" value="DNA_mis_repair"/>
    <property type="match status" value="1"/>
</dbReference>
<dbReference type="KEGG" id="hro:HELRODRAFT_190644"/>
<dbReference type="InterPro" id="IPR014762">
    <property type="entry name" value="DNA_mismatch_repair_CS"/>
</dbReference>
<dbReference type="Gene3D" id="3.30.565.10">
    <property type="entry name" value="Histidine kinase-like ATPase, C-terminal domain"/>
    <property type="match status" value="1"/>
</dbReference>
<dbReference type="PROSITE" id="PS00058">
    <property type="entry name" value="DNA_MISMATCH_REPAIR_1"/>
    <property type="match status" value="1"/>
</dbReference>
<dbReference type="GO" id="GO:0032389">
    <property type="term" value="C:MutLalpha complex"/>
    <property type="evidence" value="ECO:0000318"/>
    <property type="project" value="GO_Central"/>
</dbReference>
<dbReference type="InterPro" id="IPR013507">
    <property type="entry name" value="DNA_mismatch_S5_2-like"/>
</dbReference>
<dbReference type="CDD" id="cd16926">
    <property type="entry name" value="HATPase_MutL-MLH-PMS-like"/>
    <property type="match status" value="1"/>
</dbReference>
<sequence>MSIKSIIRLSEDVINRIAAGEVIQRPANAVKEMLENCLDAGSTNVSIILQEGGLKYLQIQDNGSGIPKEDMDIVCERFTTSKLKKFEDLTNISTYGFRGEALASISHVAHITIVSKTSDSLCAFKGTYSDGKLKESLKPCAGNVGTQIIVEDLFYNVPTRRLILKNATEEYQKIVDVVTRYAIHNPNVGFLVKKQNETNPDLKTQSGSSRLDNIALLFGSSIAKEILSFEHEDKKLSFKLAGCATNANYSSKKRAFILFINHRSVESTDLRKAVESVYNAYLPKGSYPFVYISLEISPQNIDVNVHPTKSEVHFMYESEIFDCVQRQLDSCLLGSNTSRTFYTQTMLPLKIIEEKPKNTSSSSSSTIADNARKNQRSSIGNSLNTSAHLTIRTDHKARKIDSFLVGKFNKGQILNGNADDDDGGGDNDGKDGGGGGDDDDVGDRRIVSAMEIDVTELSPSNSINNNNNKSNNNNNNNAAKKRNIKLTSILQLRKEIESNIHSGIREIIRNSTFVGCVDLEWCLIQHQTKLYLMNINKMSKEFFYQILIEDFGNFGVIKLSQPASIYELSILGLDDERNGWSRKDGSKDNLSKFVVELLSSKSAMLWDYLSIKIDVENGDLLSLPLIMDNLTPDLDDLHTFVLRLATEVNWDKEKPCFKTLCREISSFYVFKNEIKSSNNDNNNKVDSNENTRSINSNSKNPEVIENGSSDDARVEEKKWTIEHVIYPALKSFFLPPKSSADDGSLLQVANLPDLYKVFERC</sequence>
<dbReference type="OrthoDB" id="10263226at2759"/>
<dbReference type="RefSeq" id="XP_009012879.1">
    <property type="nucleotide sequence ID" value="XM_009014631.1"/>
</dbReference>
<dbReference type="EMBL" id="AMQM01003081">
    <property type="status" value="NOT_ANNOTATED_CDS"/>
    <property type="molecule type" value="Genomic_DNA"/>
</dbReference>
<dbReference type="GO" id="GO:0005524">
    <property type="term" value="F:ATP binding"/>
    <property type="evidence" value="ECO:0007669"/>
    <property type="project" value="InterPro"/>
</dbReference>
<dbReference type="EMBL" id="KB096023">
    <property type="protein sequence ID" value="ESO08857.1"/>
    <property type="molecule type" value="Genomic_DNA"/>
</dbReference>
<dbReference type="InParanoid" id="T1FS59"/>
<feature type="domain" description="DNA mismatch repair protein S5" evidence="7">
    <location>
        <begin position="214"/>
        <end position="333"/>
    </location>
</feature>
<dbReference type="FunCoup" id="T1FS59">
    <property type="interactions" value="1007"/>
</dbReference>
<reference evidence="9" key="3">
    <citation type="submission" date="2015-06" db="UniProtKB">
        <authorList>
            <consortium name="EnsemblMetazoa"/>
        </authorList>
    </citation>
    <scope>IDENTIFICATION</scope>
</reference>
<keyword evidence="4" id="KW-0234">DNA repair</keyword>
<dbReference type="eggNOG" id="KOG1979">
    <property type="taxonomic scope" value="Eukaryota"/>
</dbReference>
<name>T1FS59_HELRO</name>
<evidence type="ECO:0000259" key="7">
    <source>
        <dbReference type="SMART" id="SM01340"/>
    </source>
</evidence>
<evidence type="ECO:0000256" key="5">
    <source>
        <dbReference type="ARBA" id="ARBA00023242"/>
    </source>
</evidence>
<evidence type="ECO:0000256" key="2">
    <source>
        <dbReference type="ARBA" id="ARBA00006082"/>
    </source>
</evidence>
<dbReference type="Pfam" id="PF13589">
    <property type="entry name" value="HATPase_c_3"/>
    <property type="match status" value="1"/>
</dbReference>
<dbReference type="HOGENOM" id="CLU_004131_2_0_1"/>
<keyword evidence="5" id="KW-0539">Nucleus</keyword>
<dbReference type="PANTHER" id="PTHR10073:SF12">
    <property type="entry name" value="DNA MISMATCH REPAIR PROTEIN MLH1"/>
    <property type="match status" value="1"/>
</dbReference>
<dbReference type="GO" id="GO:0030983">
    <property type="term" value="F:mismatched DNA binding"/>
    <property type="evidence" value="ECO:0007669"/>
    <property type="project" value="InterPro"/>
</dbReference>
<dbReference type="InterPro" id="IPR020568">
    <property type="entry name" value="Ribosomal_Su5_D2-typ_SF"/>
</dbReference>
<feature type="compositionally biased region" description="Low complexity" evidence="6">
    <location>
        <begin position="679"/>
        <end position="690"/>
    </location>
</feature>
<dbReference type="PANTHER" id="PTHR10073">
    <property type="entry name" value="DNA MISMATCH REPAIR PROTEIN MLH, PMS, MUTL"/>
    <property type="match status" value="1"/>
</dbReference>